<reference evidence="2 3" key="1">
    <citation type="submission" date="2017-06" db="EMBL/GenBank/DDBJ databases">
        <authorList>
            <person name="Kim H.J."/>
            <person name="Triplett B.A."/>
        </authorList>
    </citation>
    <scope>NUCLEOTIDE SEQUENCE [LARGE SCALE GENOMIC DNA]</scope>
    <source>
        <strain evidence="2">FRACA_ARgP5</strain>
    </source>
</reference>
<dbReference type="EMBL" id="FZMO01000136">
    <property type="protein sequence ID" value="SNQ48122.1"/>
    <property type="molecule type" value="Genomic_DNA"/>
</dbReference>
<keyword evidence="3" id="KW-1185">Reference proteome</keyword>
<evidence type="ECO:0000313" key="3">
    <source>
        <dbReference type="Proteomes" id="UP000234331"/>
    </source>
</evidence>
<dbReference type="Proteomes" id="UP000234331">
    <property type="component" value="Unassembled WGS sequence"/>
</dbReference>
<feature type="region of interest" description="Disordered" evidence="1">
    <location>
        <begin position="1"/>
        <end position="94"/>
    </location>
</feature>
<accession>A0A2I2KR35</accession>
<evidence type="ECO:0000313" key="2">
    <source>
        <dbReference type="EMBL" id="SNQ48122.1"/>
    </source>
</evidence>
<sequence length="112" mass="12135">MPGRPRPVSPGRGPDGQGYPHLSASESTIAALGRSGTRGHLRTHTDTHGHTTARPADRGFRRSTSGRFIRRGCPGILDSGQPPQPGRNGATRGRRMLLEASERKWCETNANR</sequence>
<name>A0A2I2KR35_9ACTN</name>
<gene>
    <name evidence="2" type="ORF">FRACA_2200016</name>
</gene>
<proteinExistence type="predicted"/>
<evidence type="ECO:0000256" key="1">
    <source>
        <dbReference type="SAM" id="MobiDB-lite"/>
    </source>
</evidence>
<protein>
    <submittedName>
        <fullName evidence="2">Uncharacterized protein</fullName>
    </submittedName>
</protein>
<feature type="compositionally biased region" description="Basic and acidic residues" evidence="1">
    <location>
        <begin position="43"/>
        <end position="60"/>
    </location>
</feature>
<dbReference type="AlphaFoldDB" id="A0A2I2KR35"/>
<organism evidence="2 3">
    <name type="scientific">Frankia canadensis</name>
    <dbReference type="NCBI Taxonomy" id="1836972"/>
    <lineage>
        <taxon>Bacteria</taxon>
        <taxon>Bacillati</taxon>
        <taxon>Actinomycetota</taxon>
        <taxon>Actinomycetes</taxon>
        <taxon>Frankiales</taxon>
        <taxon>Frankiaceae</taxon>
        <taxon>Frankia</taxon>
    </lineage>
</organism>